<protein>
    <submittedName>
        <fullName evidence="9">Uncharacterized radical SAM protein YgiQ</fullName>
    </submittedName>
</protein>
<evidence type="ECO:0000256" key="2">
    <source>
        <dbReference type="ARBA" id="ARBA00022691"/>
    </source>
</evidence>
<keyword evidence="1 6" id="KW-0004">4Fe-4S</keyword>
<evidence type="ECO:0000313" key="10">
    <source>
        <dbReference type="Proteomes" id="UP000199287"/>
    </source>
</evidence>
<dbReference type="PANTHER" id="PTHR32331:SF0">
    <property type="entry name" value="UPF0313 PROTEIN YGIQ"/>
    <property type="match status" value="1"/>
</dbReference>
<name>A0A1I3DUH0_9FIRM</name>
<comment type="similarity">
    <text evidence="6">Belongs to the UPF0313 family.</text>
</comment>
<dbReference type="InterPro" id="IPR007197">
    <property type="entry name" value="rSAM"/>
</dbReference>
<dbReference type="SFLD" id="SFLDS00029">
    <property type="entry name" value="Radical_SAM"/>
    <property type="match status" value="1"/>
</dbReference>
<dbReference type="HAMAP" id="MF_01251">
    <property type="entry name" value="UPF0313"/>
    <property type="match status" value="1"/>
</dbReference>
<dbReference type="InterPro" id="IPR024560">
    <property type="entry name" value="UPF0313_C"/>
</dbReference>
<sequence length="614" mass="69673">MFKDFLPVSQLDLQKRGWDQLDFILVSGDAYVDHPSFGVAIIGRWLEAAGFRVGIIPQPDWTKSESFTKLGTPRLGFLVTSGNLDSMVNHYTVAKKRRKSDAYTPGGVIGKRPDRATTVYARKIKKLFPDTPIILGGLEASLRRMAHYDYWEDRLKPSILMDTKADLLIYGMAEKTILEVAEALHSGLPVSSLTFIKGTSFFTKDLSIVNDPIVLPAWKTLLASKKQVGQSFLTQMNHTDPISGEVLAEPYEHGFIVQIPPSPPLTTKEMDQVYRLPFVRQVHPMHQKEGDVSAFDEVKFSLVSNRGCFGGCHFCALTFHQGRHIQIRSHESIVKEAKELITDKDFKGYLHDVGGPTANFRQPACKKQVTQGSCRHRQCMAPSLCPNIEVSHQDYVSLLRKLRKLPGIKKVFIRSGIRYDYLMADQDTTFFKDLCKHHVSGQLKVAPEHSNTQVLHLMGKPAIQVFDQFRHKYHQFNAKEKRHQFLVPYLISSHPGSDIHAAIELAVYLKTLGHQPEQVQDFYPTPGTLSTCMYYTEIDPRSNEKIYVPKDPEEKQMQRALLQAGKKQNQALIRKALEKAGRQDLIGHHRNALIPPIKSKALPSSKKEKRFKRR</sequence>
<reference evidence="10" key="1">
    <citation type="submission" date="2016-10" db="EMBL/GenBank/DDBJ databases">
        <authorList>
            <person name="Varghese N."/>
            <person name="Submissions S."/>
        </authorList>
    </citation>
    <scope>NUCLEOTIDE SEQUENCE [LARGE SCALE GENOMIC DNA]</scope>
    <source>
        <strain evidence="10">Z-7934</strain>
    </source>
</reference>
<dbReference type="InterPro" id="IPR058240">
    <property type="entry name" value="rSAM_sf"/>
</dbReference>
<comment type="cofactor">
    <cofactor evidence="6">
        <name>[4Fe-4S] cluster</name>
        <dbReference type="ChEBI" id="CHEBI:49883"/>
    </cofactor>
    <text evidence="6">Binds 1 [4Fe-4S] cluster. The cluster is coordinated with 3 cysteines and an exchangeable S-adenosyl-L-methionine.</text>
</comment>
<dbReference type="SFLD" id="SFLDG01069">
    <property type="entry name" value="UPF0313"/>
    <property type="match status" value="1"/>
</dbReference>
<dbReference type="InterPro" id="IPR023404">
    <property type="entry name" value="rSAM_horseshoe"/>
</dbReference>
<keyword evidence="2 6" id="KW-0949">S-adenosyl-L-methionine</keyword>
<dbReference type="Pfam" id="PF11842">
    <property type="entry name" value="DUF3362"/>
    <property type="match status" value="1"/>
</dbReference>
<dbReference type="InterPro" id="IPR022946">
    <property type="entry name" value="UPF0313"/>
</dbReference>
<keyword evidence="4 6" id="KW-0408">Iron</keyword>
<dbReference type="GO" id="GO:0003824">
    <property type="term" value="F:catalytic activity"/>
    <property type="evidence" value="ECO:0007669"/>
    <property type="project" value="InterPro"/>
</dbReference>
<evidence type="ECO:0000256" key="7">
    <source>
        <dbReference type="SAM" id="MobiDB-lite"/>
    </source>
</evidence>
<evidence type="ECO:0000259" key="8">
    <source>
        <dbReference type="PROSITE" id="PS51918"/>
    </source>
</evidence>
<dbReference type="AlphaFoldDB" id="A0A1I3DUH0"/>
<evidence type="ECO:0000313" key="9">
    <source>
        <dbReference type="EMBL" id="SFH90345.1"/>
    </source>
</evidence>
<keyword evidence="3 6" id="KW-0479">Metal-binding</keyword>
<dbReference type="Pfam" id="PF08497">
    <property type="entry name" value="Radical_SAM_N"/>
    <property type="match status" value="1"/>
</dbReference>
<evidence type="ECO:0000256" key="4">
    <source>
        <dbReference type="ARBA" id="ARBA00023004"/>
    </source>
</evidence>
<proteinExistence type="inferred from homology"/>
<dbReference type="RefSeq" id="WP_093371529.1">
    <property type="nucleotide sequence ID" value="NZ_FOQA01000004.1"/>
</dbReference>
<dbReference type="InterPro" id="IPR013704">
    <property type="entry name" value="UPF0313_N"/>
</dbReference>
<dbReference type="Proteomes" id="UP000199287">
    <property type="component" value="Unassembled WGS sequence"/>
</dbReference>
<organism evidence="9 10">
    <name type="scientific">Tindallia magadiensis</name>
    <dbReference type="NCBI Taxonomy" id="69895"/>
    <lineage>
        <taxon>Bacteria</taxon>
        <taxon>Bacillati</taxon>
        <taxon>Bacillota</taxon>
        <taxon>Clostridia</taxon>
        <taxon>Peptostreptococcales</taxon>
        <taxon>Tindalliaceae</taxon>
        <taxon>Tindallia</taxon>
    </lineage>
</organism>
<feature type="binding site" evidence="6">
    <location>
        <position position="315"/>
    </location>
    <ligand>
        <name>[4Fe-4S] cluster</name>
        <dbReference type="ChEBI" id="CHEBI:49883"/>
        <note>4Fe-4S-S-AdoMet</note>
    </ligand>
</feature>
<accession>A0A1I3DUH0</accession>
<gene>
    <name evidence="9" type="ORF">SAMN05192551_104117</name>
</gene>
<dbReference type="SFLD" id="SFLDG01082">
    <property type="entry name" value="B12-binding_domain_containing"/>
    <property type="match status" value="1"/>
</dbReference>
<dbReference type="EMBL" id="FOQA01000004">
    <property type="protein sequence ID" value="SFH90345.1"/>
    <property type="molecule type" value="Genomic_DNA"/>
</dbReference>
<feature type="domain" description="Radical SAM core" evidence="8">
    <location>
        <begin position="294"/>
        <end position="566"/>
    </location>
</feature>
<evidence type="ECO:0000256" key="6">
    <source>
        <dbReference type="HAMAP-Rule" id="MF_01251"/>
    </source>
</evidence>
<dbReference type="OrthoDB" id="9803479at2"/>
<evidence type="ECO:0000256" key="3">
    <source>
        <dbReference type="ARBA" id="ARBA00022723"/>
    </source>
</evidence>
<feature type="binding site" evidence="6">
    <location>
        <position position="312"/>
    </location>
    <ligand>
        <name>[4Fe-4S] cluster</name>
        <dbReference type="ChEBI" id="CHEBI:49883"/>
        <note>4Fe-4S-S-AdoMet</note>
    </ligand>
</feature>
<feature type="region of interest" description="Disordered" evidence="7">
    <location>
        <begin position="588"/>
        <end position="614"/>
    </location>
</feature>
<dbReference type="SUPFAM" id="SSF102114">
    <property type="entry name" value="Radical SAM enzymes"/>
    <property type="match status" value="1"/>
</dbReference>
<dbReference type="GO" id="GO:0051539">
    <property type="term" value="F:4 iron, 4 sulfur cluster binding"/>
    <property type="evidence" value="ECO:0007669"/>
    <property type="project" value="UniProtKB-KW"/>
</dbReference>
<dbReference type="InterPro" id="IPR006638">
    <property type="entry name" value="Elp3/MiaA/NifB-like_rSAM"/>
</dbReference>
<dbReference type="STRING" id="69895.SAMN05192551_104117"/>
<keyword evidence="10" id="KW-1185">Reference proteome</keyword>
<dbReference type="GO" id="GO:0005506">
    <property type="term" value="F:iron ion binding"/>
    <property type="evidence" value="ECO:0007669"/>
    <property type="project" value="UniProtKB-UniRule"/>
</dbReference>
<dbReference type="PANTHER" id="PTHR32331">
    <property type="entry name" value="UPF0313 PROTEIN YGIQ"/>
    <property type="match status" value="1"/>
</dbReference>
<dbReference type="SMART" id="SM00729">
    <property type="entry name" value="Elp3"/>
    <property type="match status" value="1"/>
</dbReference>
<dbReference type="PROSITE" id="PS51918">
    <property type="entry name" value="RADICAL_SAM"/>
    <property type="match status" value="1"/>
</dbReference>
<keyword evidence="5 6" id="KW-0411">Iron-sulfur</keyword>
<feature type="binding site" evidence="6">
    <location>
        <position position="308"/>
    </location>
    <ligand>
        <name>[4Fe-4S] cluster</name>
        <dbReference type="ChEBI" id="CHEBI:49883"/>
        <note>4Fe-4S-S-AdoMet</note>
    </ligand>
</feature>
<evidence type="ECO:0000256" key="5">
    <source>
        <dbReference type="ARBA" id="ARBA00023014"/>
    </source>
</evidence>
<dbReference type="NCBIfam" id="TIGR03904">
    <property type="entry name" value="SAM_YgiQ"/>
    <property type="match status" value="1"/>
</dbReference>
<evidence type="ECO:0000256" key="1">
    <source>
        <dbReference type="ARBA" id="ARBA00022485"/>
    </source>
</evidence>
<dbReference type="Gene3D" id="3.80.30.20">
    <property type="entry name" value="tm_1862 like domain"/>
    <property type="match status" value="1"/>
</dbReference>